<reference evidence="5 6" key="1">
    <citation type="submission" date="2019-03" db="EMBL/GenBank/DDBJ databases">
        <title>Draft genome sequences of novel Actinobacteria.</title>
        <authorList>
            <person name="Sahin N."/>
            <person name="Ay H."/>
            <person name="Saygin H."/>
        </authorList>
    </citation>
    <scope>NUCLEOTIDE SEQUENCE [LARGE SCALE GENOMIC DNA]</scope>
    <source>
        <strain evidence="5 6">DSM 45941</strain>
    </source>
</reference>
<dbReference type="OrthoDB" id="176279at2"/>
<evidence type="ECO:0000259" key="4">
    <source>
        <dbReference type="SMART" id="SM00560"/>
    </source>
</evidence>
<dbReference type="Proteomes" id="UP000295578">
    <property type="component" value="Unassembled WGS sequence"/>
</dbReference>
<dbReference type="InterPro" id="IPR006558">
    <property type="entry name" value="LamG-like"/>
</dbReference>
<dbReference type="EMBL" id="SMKY01000226">
    <property type="protein sequence ID" value="TDD70886.1"/>
    <property type="molecule type" value="Genomic_DNA"/>
</dbReference>
<feature type="domain" description="LamG-like jellyroll fold" evidence="4">
    <location>
        <begin position="197"/>
        <end position="332"/>
    </location>
</feature>
<feature type="signal peptide" evidence="3">
    <location>
        <begin position="1"/>
        <end position="31"/>
    </location>
</feature>
<name>A0A4R5AHJ5_9ACTN</name>
<accession>A0A4R5AHJ5</accession>
<dbReference type="AlphaFoldDB" id="A0A4R5AHJ5"/>
<evidence type="ECO:0000313" key="5">
    <source>
        <dbReference type="EMBL" id="TDD70886.1"/>
    </source>
</evidence>
<keyword evidence="1 3" id="KW-0732">Signal</keyword>
<dbReference type="PANTHER" id="PTHR46943">
    <property type="entry name" value="PENTRAXIN-RELATED PROTEIN PTX3"/>
    <property type="match status" value="1"/>
</dbReference>
<evidence type="ECO:0000256" key="2">
    <source>
        <dbReference type="ARBA" id="ARBA00023157"/>
    </source>
</evidence>
<feature type="domain" description="LamG-like jellyroll fold" evidence="4">
    <location>
        <begin position="406"/>
        <end position="549"/>
    </location>
</feature>
<protein>
    <submittedName>
        <fullName evidence="5">LamG domain-containing protein</fullName>
    </submittedName>
</protein>
<dbReference type="SUPFAM" id="SSF49899">
    <property type="entry name" value="Concanavalin A-like lectins/glucanases"/>
    <property type="match status" value="2"/>
</dbReference>
<organism evidence="5 6">
    <name type="scientific">Actinomadura darangshiensis</name>
    <dbReference type="NCBI Taxonomy" id="705336"/>
    <lineage>
        <taxon>Bacteria</taxon>
        <taxon>Bacillati</taxon>
        <taxon>Actinomycetota</taxon>
        <taxon>Actinomycetes</taxon>
        <taxon>Streptosporangiales</taxon>
        <taxon>Thermomonosporaceae</taxon>
        <taxon>Actinomadura</taxon>
    </lineage>
</organism>
<dbReference type="Gene3D" id="2.60.120.200">
    <property type="match status" value="2"/>
</dbReference>
<keyword evidence="2" id="KW-1015">Disulfide bond</keyword>
<dbReference type="InterPro" id="IPR042837">
    <property type="entry name" value="PTX3"/>
</dbReference>
<keyword evidence="6" id="KW-1185">Reference proteome</keyword>
<dbReference type="SMART" id="SM00560">
    <property type="entry name" value="LamGL"/>
    <property type="match status" value="2"/>
</dbReference>
<comment type="caution">
    <text evidence="5">The sequence shown here is derived from an EMBL/GenBank/DDBJ whole genome shotgun (WGS) entry which is preliminary data.</text>
</comment>
<dbReference type="GO" id="GO:0006955">
    <property type="term" value="P:immune response"/>
    <property type="evidence" value="ECO:0007669"/>
    <property type="project" value="InterPro"/>
</dbReference>
<gene>
    <name evidence="5" type="ORF">E1293_34205</name>
</gene>
<dbReference type="Pfam" id="PF13385">
    <property type="entry name" value="Laminin_G_3"/>
    <property type="match status" value="2"/>
</dbReference>
<proteinExistence type="predicted"/>
<dbReference type="RefSeq" id="WP_132202056.1">
    <property type="nucleotide sequence ID" value="NZ_SMKY01000226.1"/>
</dbReference>
<sequence length="562" mass="59164">MRPRRTIPVLLTALAVAAPMSIAGSMGAALAEVVLPAPTVASADYPADASWHGGVGVYGDFTFDDPSDQAVQYSVNISGQPGLNLPTQDGAPVTVPIAPYRGGPVILDVQSLGPAGEVSPRTTYEFRVWTGNGAKAHWRLDEPTGARELAAETPEGDEPVTARAVGRVATGAEGQLGTGARLTGGHADSAPLVDTSKSFTVSAWARPTSERDSVVVAATGRRKNAFSLRSRDGHWAFVKSDADSRGAATTQAVAEQPVYPGTWAHLIGSYDATQKRLRLYVNGTLASDVASGESAWNAQGRLRIGAGVRPHAHPFRGGLDEVRVYDRIIVPKEAAELQTVPAHVRGRWKFDVDGADDSTFGNAMALRGGAAVDPAAGADWSSPAGLMLTGTGAYAETAGPVIRTDRSFTLSVWVDTERLPAKAATLLSLPGEKVNRLALRFQPGSEPGRYAWQAAMADSDSPDAKVTVAEHTGVSGSWDHLAVVYDGPTRTMTLYVNEQPDEGRSVKTEVGAFGAKGALQVGRSAIGDPEYWPGPVDDVWAFQGALTWQQISGLRPDAPTWG</sequence>
<dbReference type="PANTHER" id="PTHR46943:SF1">
    <property type="entry name" value="PENTRAXIN-RELATED PROTEIN PTX3"/>
    <property type="match status" value="1"/>
</dbReference>
<evidence type="ECO:0000313" key="6">
    <source>
        <dbReference type="Proteomes" id="UP000295578"/>
    </source>
</evidence>
<evidence type="ECO:0000256" key="1">
    <source>
        <dbReference type="ARBA" id="ARBA00022729"/>
    </source>
</evidence>
<evidence type="ECO:0000256" key="3">
    <source>
        <dbReference type="SAM" id="SignalP"/>
    </source>
</evidence>
<dbReference type="InterPro" id="IPR013320">
    <property type="entry name" value="ConA-like_dom_sf"/>
</dbReference>
<feature type="chain" id="PRO_5020233405" evidence="3">
    <location>
        <begin position="32"/>
        <end position="562"/>
    </location>
</feature>